<evidence type="ECO:0000313" key="2">
    <source>
        <dbReference type="EMBL" id="TGO03095.1"/>
    </source>
</evidence>
<dbReference type="PANTHER" id="PTHR43267">
    <property type="entry name" value="TRNA THREONYLCARBAMOYLADENOSINE DEHYDRATASE"/>
    <property type="match status" value="1"/>
</dbReference>
<evidence type="ECO:0000259" key="1">
    <source>
        <dbReference type="Pfam" id="PF00899"/>
    </source>
</evidence>
<accession>A0A4E0QVS1</accession>
<keyword evidence="3" id="KW-1185">Reference proteome</keyword>
<name>A0A4E0QVS1_9GAMM</name>
<dbReference type="InterPro" id="IPR035985">
    <property type="entry name" value="Ubiquitin-activating_enz"/>
</dbReference>
<feature type="domain" description="THIF-type NAD/FAD binding fold" evidence="1">
    <location>
        <begin position="13"/>
        <end position="260"/>
    </location>
</feature>
<proteinExistence type="predicted"/>
<dbReference type="GO" id="GO:0061503">
    <property type="term" value="F:tRNA threonylcarbamoyladenosine dehydratase"/>
    <property type="evidence" value="ECO:0007669"/>
    <property type="project" value="TreeGrafter"/>
</dbReference>
<sequence length="658" mass="74258">MEKHQFNYEQAFSRNIGWLTDWEQQTIRGKKIAIAGVGGVGGFHTLTLARLGVGAFHLADFDTYEVANFNRQVGATMNTLGQSKVEVIAERAYDINPELEIKSFPNGVSENNIDEFLEGADLFIDGIDFFVLDIRAQVFARCAELGIPAITAAPLGMGTAYLIFMPGGMTFEEYFRFKGLSPARQQLNFLMGLSPRGLHGSYLVDPFRLDLAHQRGPSTVMGCQLCASVASTEALKILLGRSAVRAVPRYQAFDAYKGKWIHGWLPGGNRNPWQKFKLWLGYRAYAKLSQYAAPQTTLSSTESEMTQILDLARWAPSGDNSQPWRFEIKNEDSVIVSARDEAGESVYDYNGEPSLLSFGILLETMRIAASRFGRSLSWEYRHVEGNHHRIEVYLPKTSGIASEPLLPFISIRSVVRTPYRTTPLTPDQKQNLAACLGDNLEICWFETLNERRRITRINAMATHIRLNIRETYHVHQKILDFDSLFSPYGNPIKSVGLDPLTIQMMRWAIKDWSRLRFINRVLGTGVPRLELDILPGLLCAAHFLIRWKENPTYVNKATSLLHAGQRVQRFWLTATQQGLVMQPSIAPLCFAYYGRNNVHFTEHRAMRSKAEKLATKLEEVGGGNNAVFMGRIGLPRSRRIGARAVRLPLVDLLRPWDL</sequence>
<dbReference type="AlphaFoldDB" id="A0A4E0QVS1"/>
<dbReference type="SUPFAM" id="SSF69572">
    <property type="entry name" value="Activating enzymes of the ubiquitin-like proteins"/>
    <property type="match status" value="1"/>
</dbReference>
<dbReference type="GO" id="GO:0061504">
    <property type="term" value="P:cyclic threonylcarbamoyladenosine biosynthetic process"/>
    <property type="evidence" value="ECO:0007669"/>
    <property type="project" value="TreeGrafter"/>
</dbReference>
<protein>
    <recommendedName>
        <fullName evidence="1">THIF-type NAD/FAD binding fold domain-containing protein</fullName>
    </recommendedName>
</protein>
<reference evidence="2 3" key="1">
    <citation type="journal article" date="2016" name="Front. Microbiol.">
        <title>Single-Cell (Meta-)Genomics of a Dimorphic Candidatus Thiomargarita nelsonii Reveals Genomic Plasticity.</title>
        <authorList>
            <person name="Flood B.E."/>
            <person name="Fliss P."/>
            <person name="Jones D.S."/>
            <person name="Dick G.J."/>
            <person name="Jain S."/>
            <person name="Kaster A.K."/>
            <person name="Winkel M."/>
            <person name="Mussmann M."/>
            <person name="Bailey J."/>
        </authorList>
    </citation>
    <scope>NUCLEOTIDE SEQUENCE [LARGE SCALE GENOMIC DNA]</scope>
    <source>
        <strain evidence="2">Hydrate Ridge</strain>
    </source>
</reference>
<dbReference type="GO" id="GO:0016491">
    <property type="term" value="F:oxidoreductase activity"/>
    <property type="evidence" value="ECO:0007669"/>
    <property type="project" value="InterPro"/>
</dbReference>
<dbReference type="Gene3D" id="3.40.109.10">
    <property type="entry name" value="NADH Oxidase"/>
    <property type="match status" value="1"/>
</dbReference>
<evidence type="ECO:0000313" key="3">
    <source>
        <dbReference type="Proteomes" id="UP000030428"/>
    </source>
</evidence>
<dbReference type="InterPro" id="IPR045886">
    <property type="entry name" value="ThiF/MoeB/HesA"/>
</dbReference>
<dbReference type="EMBL" id="JSZA02000041">
    <property type="protein sequence ID" value="TGO03095.1"/>
    <property type="molecule type" value="Genomic_DNA"/>
</dbReference>
<comment type="caution">
    <text evidence="2">The sequence shown here is derived from an EMBL/GenBank/DDBJ whole genome shotgun (WGS) entry which is preliminary data.</text>
</comment>
<dbReference type="CDD" id="cd01483">
    <property type="entry name" value="E1_enzyme_family"/>
    <property type="match status" value="1"/>
</dbReference>
<dbReference type="GO" id="GO:0008641">
    <property type="term" value="F:ubiquitin-like modifier activating enzyme activity"/>
    <property type="evidence" value="ECO:0007669"/>
    <property type="project" value="InterPro"/>
</dbReference>
<gene>
    <name evidence="2" type="ORF">PN36_12930</name>
</gene>
<dbReference type="SUPFAM" id="SSF55469">
    <property type="entry name" value="FMN-dependent nitroreductase-like"/>
    <property type="match status" value="1"/>
</dbReference>
<organism evidence="2 3">
    <name type="scientific">Candidatus Thiomargarita nelsonii</name>
    <dbReference type="NCBI Taxonomy" id="1003181"/>
    <lineage>
        <taxon>Bacteria</taxon>
        <taxon>Pseudomonadati</taxon>
        <taxon>Pseudomonadota</taxon>
        <taxon>Gammaproteobacteria</taxon>
        <taxon>Thiotrichales</taxon>
        <taxon>Thiotrichaceae</taxon>
        <taxon>Thiomargarita</taxon>
    </lineage>
</organism>
<dbReference type="InterPro" id="IPR000594">
    <property type="entry name" value="ThiF_NAD_FAD-bd"/>
</dbReference>
<dbReference type="Gene3D" id="3.40.109.30">
    <property type="entry name" value="putative nitroreductase (tm1586), domain 2"/>
    <property type="match status" value="1"/>
</dbReference>
<dbReference type="NCBIfam" id="NF006077">
    <property type="entry name" value="PRK08223.1"/>
    <property type="match status" value="1"/>
</dbReference>
<dbReference type="InterPro" id="IPR000415">
    <property type="entry name" value="Nitroreductase-like"/>
</dbReference>
<dbReference type="Pfam" id="PF00899">
    <property type="entry name" value="ThiF"/>
    <property type="match status" value="1"/>
</dbReference>
<dbReference type="Proteomes" id="UP000030428">
    <property type="component" value="Unassembled WGS sequence"/>
</dbReference>
<dbReference type="Gene3D" id="3.40.50.720">
    <property type="entry name" value="NAD(P)-binding Rossmann-like Domain"/>
    <property type="match status" value="1"/>
</dbReference>
<dbReference type="PANTHER" id="PTHR43267:SF1">
    <property type="entry name" value="TRNA THREONYLCARBAMOYLADENOSINE DEHYDRATASE"/>
    <property type="match status" value="1"/>
</dbReference>